<keyword evidence="7" id="KW-1185">Reference proteome</keyword>
<feature type="signal peptide" evidence="4">
    <location>
        <begin position="1"/>
        <end position="22"/>
    </location>
</feature>
<keyword evidence="2" id="KW-0812">Transmembrane</keyword>
<dbReference type="Gene3D" id="2.40.160.10">
    <property type="entry name" value="Porin"/>
    <property type="match status" value="1"/>
</dbReference>
<keyword evidence="3" id="KW-1000">Mitochondrion outer membrane</keyword>
<keyword evidence="3" id="KW-0496">Mitochondrion</keyword>
<feature type="domain" description="Porin" evidence="5">
    <location>
        <begin position="47"/>
        <end position="358"/>
    </location>
</feature>
<evidence type="ECO:0000256" key="2">
    <source>
        <dbReference type="ARBA" id="ARBA00022452"/>
    </source>
</evidence>
<feature type="chain" id="PRO_5035813915" evidence="4">
    <location>
        <begin position="23"/>
        <end position="383"/>
    </location>
</feature>
<dbReference type="Proteomes" id="UP000837675">
    <property type="component" value="Unassembled WGS sequence"/>
</dbReference>
<keyword evidence="2" id="KW-1134">Transmembrane beta strand</keyword>
<dbReference type="InterPro" id="IPR023614">
    <property type="entry name" value="Porin_dom_sf"/>
</dbReference>
<evidence type="ECO:0000256" key="1">
    <source>
        <dbReference type="ARBA" id="ARBA00004294"/>
    </source>
</evidence>
<organism evidence="6 7">
    <name type="scientific">Hyalomma marginatum</name>
    <dbReference type="NCBI Taxonomy" id="34627"/>
    <lineage>
        <taxon>Eukaryota</taxon>
        <taxon>Metazoa</taxon>
        <taxon>Ecdysozoa</taxon>
        <taxon>Arthropoda</taxon>
        <taxon>Chelicerata</taxon>
        <taxon>Arachnida</taxon>
        <taxon>Acari</taxon>
        <taxon>Parasitiformes</taxon>
        <taxon>Ixodida</taxon>
        <taxon>Ixodoidea</taxon>
        <taxon>Ixodidae</taxon>
        <taxon>Hyalomminae</taxon>
        <taxon>Hyalomma</taxon>
    </lineage>
</organism>
<dbReference type="GO" id="GO:0005741">
    <property type="term" value="C:mitochondrial outer membrane"/>
    <property type="evidence" value="ECO:0007669"/>
    <property type="project" value="UniProtKB-SubCell"/>
</dbReference>
<evidence type="ECO:0000313" key="6">
    <source>
        <dbReference type="EMBL" id="CAG7590522.1"/>
    </source>
</evidence>
<evidence type="ECO:0000259" key="5">
    <source>
        <dbReference type="Pfam" id="PF13609"/>
    </source>
</evidence>
<dbReference type="SUPFAM" id="SSF56935">
    <property type="entry name" value="Porins"/>
    <property type="match status" value="1"/>
</dbReference>
<keyword evidence="4" id="KW-0732">Signal</keyword>
<accession>A0A8S4C3P0</accession>
<gene>
    <name evidence="6" type="ORF">MHYMCMPASI_00325</name>
</gene>
<reference evidence="6" key="1">
    <citation type="submission" date="2021-06" db="EMBL/GenBank/DDBJ databases">
        <authorList>
            <person name="Nardi T."/>
            <person name="Nardi T."/>
        </authorList>
    </citation>
    <scope>NUCLEOTIDE SEQUENCE</scope>
</reference>
<keyword evidence="2" id="KW-0472">Membrane</keyword>
<protein>
    <submittedName>
        <fullName evidence="6">Porin</fullName>
    </submittedName>
</protein>
<feature type="non-terminal residue" evidence="6">
    <location>
        <position position="1"/>
    </location>
</feature>
<evidence type="ECO:0000313" key="7">
    <source>
        <dbReference type="Proteomes" id="UP000837675"/>
    </source>
</evidence>
<dbReference type="Pfam" id="PF13609">
    <property type="entry name" value="Porin_4"/>
    <property type="match status" value="1"/>
</dbReference>
<dbReference type="GO" id="GO:0015288">
    <property type="term" value="F:porin activity"/>
    <property type="evidence" value="ECO:0007669"/>
    <property type="project" value="InterPro"/>
</dbReference>
<name>A0A8S4C3P0_9ACAR</name>
<dbReference type="InterPro" id="IPR033900">
    <property type="entry name" value="Gram_neg_porin_domain"/>
</dbReference>
<evidence type="ECO:0000256" key="4">
    <source>
        <dbReference type="SAM" id="SignalP"/>
    </source>
</evidence>
<proteinExistence type="predicted"/>
<dbReference type="EMBL" id="CAJVAF010000104">
    <property type="protein sequence ID" value="CAG7590522.1"/>
    <property type="molecule type" value="Genomic_DNA"/>
</dbReference>
<comment type="caution">
    <text evidence="6">The sequence shown here is derived from an EMBL/GenBank/DDBJ whole genome shotgun (WGS) entry which is preliminary data.</text>
</comment>
<evidence type="ECO:0000256" key="3">
    <source>
        <dbReference type="ARBA" id="ARBA00022787"/>
    </source>
</evidence>
<sequence>VSFYINCIVFCLALFLVNKANADNQFSASLSPTIGSFNGSGSVSNLVDIKLKQQIKQEQSNYGVQLNLNSNFLASDSNSLSNIQARVFGFFENEYGTVQIGNNFGGHYLFQADDFKNPNFSQSINFLELNIKDTISTKAYSPDLYIYSPGLWSDQLHLQNRFSKGSRIANKISYISPLKYNLIFAASFIPDTDEFIRIYHTYNAGGSTAFKNILQLTLGYRAQVNDLDFKVAFGVENGKPKNMQNNNLLFLPGQNFPINAKNQENLKSWDLSAQAAYMGFNLGFSYGNNYKSGQYYVDNRKNGTYWSLGISYSILGFSVSLSHFSSQNINGDLQKNSVTAAYHIKKGVHLFTELAQIELLNKVSIPSQSSKFNCFLVGSKMSF</sequence>
<comment type="subcellular location">
    <subcellularLocation>
        <location evidence="1">Mitochondrion outer membrane</location>
    </subcellularLocation>
</comment>
<dbReference type="AlphaFoldDB" id="A0A8S4C3P0"/>